<dbReference type="EMBL" id="BGZK01000752">
    <property type="protein sequence ID" value="GBP59086.1"/>
    <property type="molecule type" value="Genomic_DNA"/>
</dbReference>
<protein>
    <submittedName>
        <fullName evidence="1">Uncharacterized protein</fullName>
    </submittedName>
</protein>
<name>A0A4C1X5N9_EUMVA</name>
<accession>A0A4C1X5N9</accession>
<sequence>MEYAGKAATAAISKFAALRCESHPVHSRVDKISLSFFKNHIRCNPLHVCCICARASHSAAAVTLVCRFA</sequence>
<dbReference type="AlphaFoldDB" id="A0A4C1X5N9"/>
<evidence type="ECO:0000313" key="1">
    <source>
        <dbReference type="EMBL" id="GBP59086.1"/>
    </source>
</evidence>
<gene>
    <name evidence="1" type="ORF">EVAR_48062_1</name>
</gene>
<organism evidence="1 2">
    <name type="scientific">Eumeta variegata</name>
    <name type="common">Bagworm moth</name>
    <name type="synonym">Eumeta japonica</name>
    <dbReference type="NCBI Taxonomy" id="151549"/>
    <lineage>
        <taxon>Eukaryota</taxon>
        <taxon>Metazoa</taxon>
        <taxon>Ecdysozoa</taxon>
        <taxon>Arthropoda</taxon>
        <taxon>Hexapoda</taxon>
        <taxon>Insecta</taxon>
        <taxon>Pterygota</taxon>
        <taxon>Neoptera</taxon>
        <taxon>Endopterygota</taxon>
        <taxon>Lepidoptera</taxon>
        <taxon>Glossata</taxon>
        <taxon>Ditrysia</taxon>
        <taxon>Tineoidea</taxon>
        <taxon>Psychidae</taxon>
        <taxon>Oiketicinae</taxon>
        <taxon>Eumeta</taxon>
    </lineage>
</organism>
<reference evidence="1 2" key="1">
    <citation type="journal article" date="2019" name="Commun. Biol.">
        <title>The bagworm genome reveals a unique fibroin gene that provides high tensile strength.</title>
        <authorList>
            <person name="Kono N."/>
            <person name="Nakamura H."/>
            <person name="Ohtoshi R."/>
            <person name="Tomita M."/>
            <person name="Numata K."/>
            <person name="Arakawa K."/>
        </authorList>
    </citation>
    <scope>NUCLEOTIDE SEQUENCE [LARGE SCALE GENOMIC DNA]</scope>
</reference>
<evidence type="ECO:0000313" key="2">
    <source>
        <dbReference type="Proteomes" id="UP000299102"/>
    </source>
</evidence>
<dbReference type="Proteomes" id="UP000299102">
    <property type="component" value="Unassembled WGS sequence"/>
</dbReference>
<proteinExistence type="predicted"/>
<keyword evidence="2" id="KW-1185">Reference proteome</keyword>
<comment type="caution">
    <text evidence="1">The sequence shown here is derived from an EMBL/GenBank/DDBJ whole genome shotgun (WGS) entry which is preliminary data.</text>
</comment>